<dbReference type="InterPro" id="IPR011013">
    <property type="entry name" value="Gal_mutarotase_sf_dom"/>
</dbReference>
<dbReference type="GO" id="GO:0016853">
    <property type="term" value="F:isomerase activity"/>
    <property type="evidence" value="ECO:0007669"/>
    <property type="project" value="InterPro"/>
</dbReference>
<dbReference type="RefSeq" id="WP_041087402.1">
    <property type="nucleotide sequence ID" value="NZ_JXRP01000009.1"/>
</dbReference>
<dbReference type="STRING" id="889306.KP78_15200"/>
<evidence type="ECO:0000313" key="2">
    <source>
        <dbReference type="Proteomes" id="UP000031938"/>
    </source>
</evidence>
<dbReference type="SUPFAM" id="SSF74650">
    <property type="entry name" value="Galactose mutarotase-like"/>
    <property type="match status" value="1"/>
</dbReference>
<dbReference type="InterPro" id="IPR008183">
    <property type="entry name" value="Aldose_1/G6P_1-epimerase"/>
</dbReference>
<comment type="caution">
    <text evidence="1">The sequence shown here is derived from an EMBL/GenBank/DDBJ whole genome shotgun (WGS) entry which is preliminary data.</text>
</comment>
<dbReference type="GO" id="GO:0030246">
    <property type="term" value="F:carbohydrate binding"/>
    <property type="evidence" value="ECO:0007669"/>
    <property type="project" value="InterPro"/>
</dbReference>
<accession>A0A0C2VME0</accession>
<dbReference type="AlphaFoldDB" id="A0A0C2VME0"/>
<gene>
    <name evidence="1" type="ORF">KP78_15200</name>
</gene>
<name>A0A0C2VME0_9BACL</name>
<keyword evidence="2" id="KW-1185">Reference proteome</keyword>
<sequence>MYQIKQLDDQKYVLYELTDAKADSWLKVAPERGGIITSFGVEGEEIFFLNKETFYDADANVRGGNPILFPISGQLKNGKYEWDGIEYKMKNHGFARNLSWEVVETQTTETDGASITLKLTSSKETRQSYPFDFEVIFTYVLKNNTLNIHQEYVNKSDEKMPIYPGFHPYFKTADKNLNYKTDAQTYLDYNDGEIKNVSDGIDLSGKKESVVLLDGMKKEIAFELPELNKKIQMTYGEEFAYVYLWTEEGQDFVCVEPWVAKTDELNRKEELIFVHPGESLKTMLTISVI</sequence>
<organism evidence="1 2">
    <name type="scientific">Jeotgalibacillus soli</name>
    <dbReference type="NCBI Taxonomy" id="889306"/>
    <lineage>
        <taxon>Bacteria</taxon>
        <taxon>Bacillati</taxon>
        <taxon>Bacillota</taxon>
        <taxon>Bacilli</taxon>
        <taxon>Bacillales</taxon>
        <taxon>Caryophanaceae</taxon>
        <taxon>Jeotgalibacillus</taxon>
    </lineage>
</organism>
<dbReference type="GO" id="GO:0005975">
    <property type="term" value="P:carbohydrate metabolic process"/>
    <property type="evidence" value="ECO:0007669"/>
    <property type="project" value="InterPro"/>
</dbReference>
<dbReference type="PANTHER" id="PTHR11122">
    <property type="entry name" value="APOSPORY-ASSOCIATED PROTEIN C-RELATED"/>
    <property type="match status" value="1"/>
</dbReference>
<dbReference type="InterPro" id="IPR014718">
    <property type="entry name" value="GH-type_carb-bd"/>
</dbReference>
<reference evidence="1 2" key="1">
    <citation type="submission" date="2015-01" db="EMBL/GenBank/DDBJ databases">
        <title>Genome sequencing of Jeotgalibacillus soli.</title>
        <authorList>
            <person name="Goh K.M."/>
            <person name="Chan K.-G."/>
            <person name="Yaakop A.S."/>
            <person name="Ee R."/>
            <person name="Gan H.M."/>
            <person name="Chan C.S."/>
        </authorList>
    </citation>
    <scope>NUCLEOTIDE SEQUENCE [LARGE SCALE GENOMIC DNA]</scope>
    <source>
        <strain evidence="1 2">P9</strain>
    </source>
</reference>
<dbReference type="EMBL" id="JXRP01000009">
    <property type="protein sequence ID" value="KIL50052.1"/>
    <property type="molecule type" value="Genomic_DNA"/>
</dbReference>
<dbReference type="PANTHER" id="PTHR11122:SF13">
    <property type="entry name" value="GLUCOSE-6-PHOSPHATE 1-EPIMERASE"/>
    <property type="match status" value="1"/>
</dbReference>
<dbReference type="Proteomes" id="UP000031938">
    <property type="component" value="Unassembled WGS sequence"/>
</dbReference>
<protein>
    <submittedName>
        <fullName evidence="1">Aldose 1-epimerase</fullName>
    </submittedName>
</protein>
<evidence type="ECO:0000313" key="1">
    <source>
        <dbReference type="EMBL" id="KIL50052.1"/>
    </source>
</evidence>
<dbReference type="Pfam" id="PF01263">
    <property type="entry name" value="Aldose_epim"/>
    <property type="match status" value="1"/>
</dbReference>
<dbReference type="PATRIC" id="fig|889306.3.peg.1532"/>
<dbReference type="Gene3D" id="2.70.98.10">
    <property type="match status" value="1"/>
</dbReference>
<proteinExistence type="predicted"/>